<dbReference type="InterPro" id="IPR051164">
    <property type="entry name" value="NmrA-like_oxidored"/>
</dbReference>
<dbReference type="InterPro" id="IPR008030">
    <property type="entry name" value="NmrA-like"/>
</dbReference>
<name>A0ABR3T333_9PEZI</name>
<dbReference type="Proteomes" id="UP001521116">
    <property type="component" value="Unassembled WGS sequence"/>
</dbReference>
<organism evidence="5 6">
    <name type="scientific">Neofusicoccum ribis</name>
    <dbReference type="NCBI Taxonomy" id="45134"/>
    <lineage>
        <taxon>Eukaryota</taxon>
        <taxon>Fungi</taxon>
        <taxon>Dikarya</taxon>
        <taxon>Ascomycota</taxon>
        <taxon>Pezizomycotina</taxon>
        <taxon>Dothideomycetes</taxon>
        <taxon>Dothideomycetes incertae sedis</taxon>
        <taxon>Botryosphaeriales</taxon>
        <taxon>Botryosphaeriaceae</taxon>
        <taxon>Neofusicoccum</taxon>
    </lineage>
</organism>
<dbReference type="EMBL" id="JAJVDC020000018">
    <property type="protein sequence ID" value="KAL1633981.1"/>
    <property type="molecule type" value="Genomic_DNA"/>
</dbReference>
<evidence type="ECO:0000256" key="2">
    <source>
        <dbReference type="ARBA" id="ARBA00022857"/>
    </source>
</evidence>
<evidence type="ECO:0000256" key="3">
    <source>
        <dbReference type="ARBA" id="ARBA00023002"/>
    </source>
</evidence>
<reference evidence="5 6" key="1">
    <citation type="submission" date="2024-02" db="EMBL/GenBank/DDBJ databases">
        <title>De novo assembly and annotation of 12 fungi associated with fruit tree decline syndrome in Ontario, Canada.</title>
        <authorList>
            <person name="Sulman M."/>
            <person name="Ellouze W."/>
            <person name="Ilyukhin E."/>
        </authorList>
    </citation>
    <scope>NUCLEOTIDE SEQUENCE [LARGE SCALE GENOMIC DNA]</scope>
    <source>
        <strain evidence="5 6">M1-105</strain>
    </source>
</reference>
<keyword evidence="2" id="KW-0521">NADP</keyword>
<dbReference type="Gene3D" id="3.40.50.720">
    <property type="entry name" value="NAD(P)-binding Rossmann-like Domain"/>
    <property type="match status" value="1"/>
</dbReference>
<feature type="domain" description="NmrA-like" evidence="4">
    <location>
        <begin position="2"/>
        <end position="257"/>
    </location>
</feature>
<dbReference type="InterPro" id="IPR036291">
    <property type="entry name" value="NAD(P)-bd_dom_sf"/>
</dbReference>
<sequence>MAHTILITGATGRQGGETIRALLDLSSSRNIPITIHALVRNPSSEASKALASLSPSVKLFTGHFDDPASIQAAAESCTGVFVNVMPSQDPPDQELRHARNILAASKSAGTVTRAVYSSASIIGSERAFAELDRYPGTAFYMRSKKAIEDEVLGGGFSGGGTVLRPAFFFTNFTPPHATFMYPALATHGELRTALDPDLVGSFLDPADIGRFAARALVDDGDAWRGKVVPLASAHWTIAQAAEKLTQAVGGRRQIKAAPRGEEEMAEKGLFVLFDLFQNEFKQPVDLDEVRSYGIELGSWEDFAERNRKAIETVVGLA</sequence>
<evidence type="ECO:0000256" key="1">
    <source>
        <dbReference type="ARBA" id="ARBA00006328"/>
    </source>
</evidence>
<protein>
    <recommendedName>
        <fullName evidence="4">NmrA-like domain-containing protein</fullName>
    </recommendedName>
</protein>
<gene>
    <name evidence="5" type="ORF">SLS56_002572</name>
</gene>
<dbReference type="Pfam" id="PF05368">
    <property type="entry name" value="NmrA"/>
    <property type="match status" value="1"/>
</dbReference>
<proteinExistence type="inferred from homology"/>
<evidence type="ECO:0000259" key="4">
    <source>
        <dbReference type="Pfam" id="PF05368"/>
    </source>
</evidence>
<keyword evidence="3" id="KW-0560">Oxidoreductase</keyword>
<keyword evidence="6" id="KW-1185">Reference proteome</keyword>
<accession>A0ABR3T333</accession>
<dbReference type="SUPFAM" id="SSF51735">
    <property type="entry name" value="NAD(P)-binding Rossmann-fold domains"/>
    <property type="match status" value="1"/>
</dbReference>
<comment type="caution">
    <text evidence="5">The sequence shown here is derived from an EMBL/GenBank/DDBJ whole genome shotgun (WGS) entry which is preliminary data.</text>
</comment>
<dbReference type="PANTHER" id="PTHR42748:SF30">
    <property type="entry name" value="NMRA-LIKE DOMAIN-CONTAINING PROTEIN"/>
    <property type="match status" value="1"/>
</dbReference>
<comment type="similarity">
    <text evidence="1">Belongs to the NmrA-type oxidoreductase family.</text>
</comment>
<dbReference type="PANTHER" id="PTHR42748">
    <property type="entry name" value="NITROGEN METABOLITE REPRESSION PROTEIN NMRA FAMILY MEMBER"/>
    <property type="match status" value="1"/>
</dbReference>
<evidence type="ECO:0000313" key="6">
    <source>
        <dbReference type="Proteomes" id="UP001521116"/>
    </source>
</evidence>
<evidence type="ECO:0000313" key="5">
    <source>
        <dbReference type="EMBL" id="KAL1633981.1"/>
    </source>
</evidence>